<accession>A0ABU7I907</accession>
<protein>
    <submittedName>
        <fullName evidence="3">FG-GAP-like repeat-containing protein</fullName>
    </submittedName>
</protein>
<dbReference type="Pfam" id="PF13517">
    <property type="entry name" value="FG-GAP_3"/>
    <property type="match status" value="5"/>
</dbReference>
<dbReference type="Gene3D" id="2.130.10.130">
    <property type="entry name" value="Integrin alpha, N-terminal"/>
    <property type="match status" value="3"/>
</dbReference>
<evidence type="ECO:0000256" key="1">
    <source>
        <dbReference type="ARBA" id="ARBA00022729"/>
    </source>
</evidence>
<keyword evidence="4" id="KW-1185">Reference proteome</keyword>
<evidence type="ECO:0000313" key="4">
    <source>
        <dbReference type="Proteomes" id="UP001336835"/>
    </source>
</evidence>
<dbReference type="Pfam" id="PF18962">
    <property type="entry name" value="Por_Secre_tail"/>
    <property type="match status" value="1"/>
</dbReference>
<feature type="domain" description="IPT/TIG" evidence="2">
    <location>
        <begin position="487"/>
        <end position="565"/>
    </location>
</feature>
<organism evidence="3 4">
    <name type="scientific">Pedobacter albus</name>
    <dbReference type="NCBI Taxonomy" id="3113905"/>
    <lineage>
        <taxon>Bacteria</taxon>
        <taxon>Pseudomonadati</taxon>
        <taxon>Bacteroidota</taxon>
        <taxon>Sphingobacteriia</taxon>
        <taxon>Sphingobacteriales</taxon>
        <taxon>Sphingobacteriaceae</taxon>
        <taxon>Pedobacter</taxon>
    </lineage>
</organism>
<dbReference type="SMART" id="SM00429">
    <property type="entry name" value="IPT"/>
    <property type="match status" value="3"/>
</dbReference>
<evidence type="ECO:0000313" key="3">
    <source>
        <dbReference type="EMBL" id="MEE1945940.1"/>
    </source>
</evidence>
<dbReference type="PANTHER" id="PTHR44103:SF1">
    <property type="entry name" value="PROPROTEIN CONVERTASE P"/>
    <property type="match status" value="1"/>
</dbReference>
<dbReference type="InterPro" id="IPR014756">
    <property type="entry name" value="Ig_E-set"/>
</dbReference>
<dbReference type="NCBIfam" id="TIGR04183">
    <property type="entry name" value="Por_Secre_tail"/>
    <property type="match status" value="1"/>
</dbReference>
<proteinExistence type="predicted"/>
<comment type="caution">
    <text evidence="3">The sequence shown here is derived from an EMBL/GenBank/DDBJ whole genome shotgun (WGS) entry which is preliminary data.</text>
</comment>
<dbReference type="EMBL" id="JAZDQT010000002">
    <property type="protein sequence ID" value="MEE1945940.1"/>
    <property type="molecule type" value="Genomic_DNA"/>
</dbReference>
<dbReference type="InterPro" id="IPR013517">
    <property type="entry name" value="FG-GAP"/>
</dbReference>
<dbReference type="InterPro" id="IPR028994">
    <property type="entry name" value="Integrin_alpha_N"/>
</dbReference>
<reference evidence="3 4" key="1">
    <citation type="submission" date="2024-01" db="EMBL/GenBank/DDBJ databases">
        <title>Pedobacter sp. nov., isolated from fresh soil.</title>
        <authorList>
            <person name="Le N.T.T."/>
        </authorList>
    </citation>
    <scope>NUCLEOTIDE SEQUENCE [LARGE SCALE GENOMIC DNA]</scope>
    <source>
        <strain evidence="3 4">KR3-3</strain>
    </source>
</reference>
<sequence>MSLKRVLEFVIAICCVLFFTITTNAQIPKIISFSPLSGPIGTVVTIQGQNFNTVATGNIVYFGGMRATVTGATSNSLTVIVPAGITNKPITVLNETSGLMGQSAKAFGLTFNEPSKNSFSGKSFTENKLSINSDAFGGYVELADLDNDGKLDLGTVVRFGQKVIIYQNTGATGPNASTNFTYVNTFYVTPTYLTHTPRQLRFADLNGDGKLDMIVPYLDQNFLAVYRNTSTPGKISFATEVKITAGPGGIAEIADLNNDGKPEILTAKGYLINNSTRTNFSFSAVSHASLTYSSVESVQATDFDEDGRTDILVSTGYGFSIFKNTSSGIGQFSFEESKVYPYTSSDGHSKAVAGDINNDGKVDVVMYGNYTKNISISENNTQSGTISFAPAITITTNSYTKDATVTDINGDSKPELIVATDYGHQVYPNQSTKSIALGTALYLPNEFGSPDNEASLAIGDINGDGKLDILSFTDYNAIFFSNNILGLPEISSFSPTAAKTGDKLTITGKNFKAGATVKIGNLMATDVVVVSPTTITALVSPRSGNGAVEVTTADGTVNLNGFTYIAPPQPAISSITPNSAAVNATVVISGTNFKDITAVRFGGINAKSFVVNSTTMITAVLGPGGIGDVTLETPEWTSTFQGFNYLPLPTLTNPFWSGAKGQTIRLTGTNLQTTNRVTLGGLDAESFKVISPEIVDVVVGDGETGQVVVTTAYGKATSGNSNFEFIAKPPKITSVSSMTANVGVAIKITGENFSRLPLNNSVYFGGAKAIVKSCTTTELMVNVPAGATYDLISVSVNKFICYSKKPFVTTGNGKQQVTAESFGDKLSIFVGNKARHILAADFEPDGRMDIAVALASWTGNPLIQRNIGTNNDIAFASYEVLTNTKGEDRTPIALALNNNGRMGLSVLNLESAVSPYVISFDNNLLYNGPEKYYFSKRQAYTAGEYSQNYNSIAVGDVLGNSTPAIIVGGSTTLYNVLLCDVDGDGKPDIVERRTNNRFDIQKIVAIYRNISGQDANGTYLQKFADPVLINVEGIPIDVTYGDFDNDGKLDLAVNCVNASGVDGITQLLKNTSSPGTISMSTDLKFDITALGKVAAYDINGDGKVDLAVSNNQKLSIYLNNGSSVFGFDPKIDVNLPAQKGIVICDFNSDGFPDLAGLDADQINILKFKSTVPTVASFTPTVATEGNTVTITGANLDNVSSVSFGGIPVKSFTIVSSTKIVAELGVSASGDMVVNTPSGAIKLPGFIYIPKPVIATDGPTIFPIGGSLKLSTQTGNNFNYQWIKDEVPIPGATTNEYLATLSGSYTVMVTLGLESVSSAPVSILNQAPAISANGPTSFSMGNSVTLSVPTGSNMNYQWFKNGAAINNATNSSFMATTSGDYTVVMISNGQELKTNAVKVNVILPSITLSGPLSFNQGGNVTLGINVTAPTGSKIGYTWFKDGKTISGATSNSYTATESGSYYVEVDINGNKFKMQAVNVTVIAITNLKLAVTNISCRGSANGSIAVTATTSLNYTISITDENNKKTSAKFSTSYGMKDLNPGTYAVCIGLEDDPLFKQCFTVLITEPKELKVFSTVSQDLKTVQLDLSGAEKYIITLNNERYETSANTITLNLLQGINHIKVASNITCQTAVEKTINVDHSLKLYPNPVSDILYIDLIDRDATTVQIEVLSLNGAVLINKTFRLGEGSIPLQLSSLSSGMYLVKVKMNTGKISSHKILKK</sequence>
<dbReference type="InterPro" id="IPR013783">
    <property type="entry name" value="Ig-like_fold"/>
</dbReference>
<dbReference type="SUPFAM" id="SSF69318">
    <property type="entry name" value="Integrin alpha N-terminal domain"/>
    <property type="match status" value="2"/>
</dbReference>
<dbReference type="Pfam" id="PF01833">
    <property type="entry name" value="TIG"/>
    <property type="match status" value="5"/>
</dbReference>
<keyword evidence="1" id="KW-0732">Signal</keyword>
<dbReference type="RefSeq" id="WP_330108258.1">
    <property type="nucleotide sequence ID" value="NZ_JAZDQT010000002.1"/>
</dbReference>
<dbReference type="CDD" id="cd00102">
    <property type="entry name" value="IPT"/>
    <property type="match status" value="2"/>
</dbReference>
<dbReference type="PANTHER" id="PTHR44103">
    <property type="entry name" value="PROPROTEIN CONVERTASE P"/>
    <property type="match status" value="1"/>
</dbReference>
<dbReference type="InterPro" id="IPR017868">
    <property type="entry name" value="Filamin/ABP280_repeat-like"/>
</dbReference>
<evidence type="ECO:0000259" key="2">
    <source>
        <dbReference type="SMART" id="SM00429"/>
    </source>
</evidence>
<dbReference type="InterPro" id="IPR026444">
    <property type="entry name" value="Secre_tail"/>
</dbReference>
<dbReference type="CDD" id="cd00603">
    <property type="entry name" value="IPT_PCSR"/>
    <property type="match status" value="1"/>
</dbReference>
<dbReference type="InterPro" id="IPR002909">
    <property type="entry name" value="IPT_dom"/>
</dbReference>
<feature type="domain" description="IPT/TIG" evidence="2">
    <location>
        <begin position="569"/>
        <end position="646"/>
    </location>
</feature>
<dbReference type="PROSITE" id="PS50194">
    <property type="entry name" value="FILAMIN_REPEAT"/>
    <property type="match status" value="1"/>
</dbReference>
<feature type="domain" description="IPT/TIG" evidence="2">
    <location>
        <begin position="27"/>
        <end position="110"/>
    </location>
</feature>
<dbReference type="SUPFAM" id="SSF81296">
    <property type="entry name" value="E set domains"/>
    <property type="match status" value="6"/>
</dbReference>
<dbReference type="Gene3D" id="2.60.40.10">
    <property type="entry name" value="Immunoglobulins"/>
    <property type="match status" value="8"/>
</dbReference>
<dbReference type="Proteomes" id="UP001336835">
    <property type="component" value="Unassembled WGS sequence"/>
</dbReference>
<name>A0ABU7I907_9SPHI</name>
<gene>
    <name evidence="3" type="ORF">VRU48_12535</name>
</gene>